<comment type="caution">
    <text evidence="2">The sequence shown here is derived from an EMBL/GenBank/DDBJ whole genome shotgun (WGS) entry which is preliminary data.</text>
</comment>
<evidence type="ECO:0000259" key="1">
    <source>
        <dbReference type="PROSITE" id="PS51704"/>
    </source>
</evidence>
<keyword evidence="3" id="KW-1185">Reference proteome</keyword>
<accession>A0ABW4YPQ5</accession>
<name>A0ABW4YPQ5_9BACL</name>
<evidence type="ECO:0000313" key="3">
    <source>
        <dbReference type="Proteomes" id="UP001597362"/>
    </source>
</evidence>
<dbReference type="RefSeq" id="WP_377774641.1">
    <property type="nucleotide sequence ID" value="NZ_JBHUHO010000040.1"/>
</dbReference>
<dbReference type="InterPro" id="IPR030395">
    <property type="entry name" value="GP_PDE_dom"/>
</dbReference>
<proteinExistence type="predicted"/>
<gene>
    <name evidence="2" type="ORF">ACFSJH_17120</name>
</gene>
<dbReference type="PANTHER" id="PTHR46211">
    <property type="entry name" value="GLYCEROPHOSPHORYL DIESTER PHOSPHODIESTERASE"/>
    <property type="match status" value="1"/>
</dbReference>
<dbReference type="InterPro" id="IPR017946">
    <property type="entry name" value="PLC-like_Pdiesterase_TIM-brl"/>
</dbReference>
<dbReference type="PANTHER" id="PTHR46211:SF1">
    <property type="entry name" value="GLYCEROPHOSPHODIESTER PHOSPHODIESTERASE, CYTOPLASMIC"/>
    <property type="match status" value="1"/>
</dbReference>
<protein>
    <submittedName>
        <fullName evidence="2">Glycerophosphodiester phosphodiesterase</fullName>
    </submittedName>
</protein>
<dbReference type="SUPFAM" id="SSF51695">
    <property type="entry name" value="PLC-like phosphodiesterases"/>
    <property type="match status" value="1"/>
</dbReference>
<evidence type="ECO:0000313" key="2">
    <source>
        <dbReference type="EMBL" id="MFD2117454.1"/>
    </source>
</evidence>
<organism evidence="2 3">
    <name type="scientific">Paenibacillus yanchengensis</name>
    <dbReference type="NCBI Taxonomy" id="2035833"/>
    <lineage>
        <taxon>Bacteria</taxon>
        <taxon>Bacillati</taxon>
        <taxon>Bacillota</taxon>
        <taxon>Bacilli</taxon>
        <taxon>Bacillales</taxon>
        <taxon>Paenibacillaceae</taxon>
        <taxon>Paenibacillus</taxon>
    </lineage>
</organism>
<sequence>MTLKKPLIIAHRGSSKVAPENTMAAFALGVNEGCQMIELDVHMTKDAQIVVCHDDTLDRTTNGKGDIATLHYSKIKQYDAGSWFHKKYAGQYVPLLEEVLHATPADIMFNVEIKHGKLPQINKRIVKVLQANNWINRVVISSFDYNYLIHIKKLVPEIQIGLLYDHSQFSFEVFEAQAGVEVYSLHPRYNLVTAAYMEKAKAADKKVFPWTVDSEKMWRKLISLEVDGIITNCPGKLQRMLMSSN</sequence>
<reference evidence="3" key="1">
    <citation type="journal article" date="2019" name="Int. J. Syst. Evol. Microbiol.">
        <title>The Global Catalogue of Microorganisms (GCM) 10K type strain sequencing project: providing services to taxonomists for standard genome sequencing and annotation.</title>
        <authorList>
            <consortium name="The Broad Institute Genomics Platform"/>
            <consortium name="The Broad Institute Genome Sequencing Center for Infectious Disease"/>
            <person name="Wu L."/>
            <person name="Ma J."/>
        </authorList>
    </citation>
    <scope>NUCLEOTIDE SEQUENCE [LARGE SCALE GENOMIC DNA]</scope>
    <source>
        <strain evidence="3">GH52</strain>
    </source>
</reference>
<dbReference type="PROSITE" id="PS51704">
    <property type="entry name" value="GP_PDE"/>
    <property type="match status" value="1"/>
</dbReference>
<dbReference type="Pfam" id="PF03009">
    <property type="entry name" value="GDPD"/>
    <property type="match status" value="1"/>
</dbReference>
<feature type="domain" description="GP-PDE" evidence="1">
    <location>
        <begin position="6"/>
        <end position="241"/>
    </location>
</feature>
<dbReference type="Gene3D" id="3.20.20.190">
    <property type="entry name" value="Phosphatidylinositol (PI) phosphodiesterase"/>
    <property type="match status" value="1"/>
</dbReference>
<dbReference type="EMBL" id="JBHUHO010000040">
    <property type="protein sequence ID" value="MFD2117454.1"/>
    <property type="molecule type" value="Genomic_DNA"/>
</dbReference>
<dbReference type="Proteomes" id="UP001597362">
    <property type="component" value="Unassembled WGS sequence"/>
</dbReference>